<evidence type="ECO:0000259" key="1">
    <source>
        <dbReference type="Pfam" id="PF01476"/>
    </source>
</evidence>
<evidence type="ECO:0000313" key="3">
    <source>
        <dbReference type="Proteomes" id="UP000006666"/>
    </source>
</evidence>
<name>C7NJ48_KYTSD</name>
<dbReference type="HOGENOM" id="CLU_2409443_0_0_11"/>
<dbReference type="eggNOG" id="COG1388">
    <property type="taxonomic scope" value="Bacteria"/>
</dbReference>
<dbReference type="Pfam" id="PF01476">
    <property type="entry name" value="LysM"/>
    <property type="match status" value="1"/>
</dbReference>
<dbReference type="KEGG" id="kse:Ksed_17220"/>
<proteinExistence type="predicted"/>
<dbReference type="AlphaFoldDB" id="C7NJ48"/>
<dbReference type="Gene3D" id="3.10.350.10">
    <property type="entry name" value="LysM domain"/>
    <property type="match status" value="1"/>
</dbReference>
<feature type="domain" description="LysM" evidence="1">
    <location>
        <begin position="43"/>
        <end position="90"/>
    </location>
</feature>
<reference evidence="2 3" key="1">
    <citation type="journal article" date="2009" name="Stand. Genomic Sci.">
        <title>Complete genome sequence of Kytococcus sedentarius type strain (541).</title>
        <authorList>
            <person name="Sims D."/>
            <person name="Brettin T."/>
            <person name="Detter J.C."/>
            <person name="Han C."/>
            <person name="Lapidus A."/>
            <person name="Copeland A."/>
            <person name="Glavina Del Rio T."/>
            <person name="Nolan M."/>
            <person name="Chen F."/>
            <person name="Lucas S."/>
            <person name="Tice H."/>
            <person name="Cheng J.F."/>
            <person name="Bruce D."/>
            <person name="Goodwin L."/>
            <person name="Pitluck S."/>
            <person name="Ovchinnikova G."/>
            <person name="Pati A."/>
            <person name="Ivanova N."/>
            <person name="Mavrommatis K."/>
            <person name="Chen A."/>
            <person name="Palaniappan K."/>
            <person name="D'haeseleer P."/>
            <person name="Chain P."/>
            <person name="Bristow J."/>
            <person name="Eisen J.A."/>
            <person name="Markowitz V."/>
            <person name="Hugenholtz P."/>
            <person name="Schneider S."/>
            <person name="Goker M."/>
            <person name="Pukall R."/>
            <person name="Kyrpides N.C."/>
            <person name="Klenk H.P."/>
        </authorList>
    </citation>
    <scope>NUCLEOTIDE SEQUENCE [LARGE SCALE GENOMIC DNA]</scope>
    <source>
        <strain evidence="3">ATCC 14392 / DSM 20547 / JCM 11482 / CCUG 33030 / NBRC 15357 / NCTC 11040 / CCM 314 / 541</strain>
    </source>
</reference>
<dbReference type="InterPro" id="IPR036779">
    <property type="entry name" value="LysM_dom_sf"/>
</dbReference>
<dbReference type="EMBL" id="CP001686">
    <property type="protein sequence ID" value="ACV06735.1"/>
    <property type="molecule type" value="Genomic_DNA"/>
</dbReference>
<protein>
    <submittedName>
        <fullName evidence="2">LysM domain-containing protein</fullName>
    </submittedName>
</protein>
<accession>C7NJ48</accession>
<evidence type="ECO:0000313" key="2">
    <source>
        <dbReference type="EMBL" id="ACV06735.1"/>
    </source>
</evidence>
<sequence>MRLTARGRMARQLLGLALAVVVVLLLAWQAAGVGGDAGSQRVVVGPGETLSHVAAEHLPGIPVEQGVLMVQEANGLGTSQVEAGQELVVPRP</sequence>
<gene>
    <name evidence="2" type="ordered locus">Ksed_17220</name>
</gene>
<dbReference type="InterPro" id="IPR018392">
    <property type="entry name" value="LysM"/>
</dbReference>
<dbReference type="Proteomes" id="UP000006666">
    <property type="component" value="Chromosome"/>
</dbReference>
<organism evidence="2 3">
    <name type="scientific">Kytococcus sedentarius (strain ATCC 14392 / DSM 20547 / JCM 11482 / CCUG 33030 / NBRC 15357 / NCTC 11040 / CCM 314 / 541)</name>
    <name type="common">Micrococcus sedentarius</name>
    <dbReference type="NCBI Taxonomy" id="478801"/>
    <lineage>
        <taxon>Bacteria</taxon>
        <taxon>Bacillati</taxon>
        <taxon>Actinomycetota</taxon>
        <taxon>Actinomycetes</taxon>
        <taxon>Micrococcales</taxon>
        <taxon>Kytococcaceae</taxon>
        <taxon>Kytococcus</taxon>
    </lineage>
</organism>
<keyword evidence="3" id="KW-1185">Reference proteome</keyword>